<evidence type="ECO:0000256" key="3">
    <source>
        <dbReference type="ARBA" id="ARBA00022553"/>
    </source>
</evidence>
<comment type="similarity">
    <text evidence="1 8 9">Belongs to the heat shock protein 70 family.</text>
</comment>
<dbReference type="GO" id="GO:0005524">
    <property type="term" value="F:ATP binding"/>
    <property type="evidence" value="ECO:0007669"/>
    <property type="project" value="UniProtKB-UniRule"/>
</dbReference>
<evidence type="ECO:0000256" key="4">
    <source>
        <dbReference type="ARBA" id="ARBA00022741"/>
    </source>
</evidence>
<gene>
    <name evidence="8" type="primary">dnaK</name>
    <name evidence="10" type="ORF">DM484_10085</name>
</gene>
<protein>
    <recommendedName>
        <fullName evidence="2 8">Chaperone protein DnaK</fullName>
    </recommendedName>
    <alternativeName>
        <fullName evidence="8">HSP70</fullName>
    </alternativeName>
    <alternativeName>
        <fullName evidence="8">Heat shock 70 kDa protein</fullName>
    </alternativeName>
    <alternativeName>
        <fullName evidence="8">Heat shock protein 70</fullName>
    </alternativeName>
</protein>
<keyword evidence="5 8" id="KW-0067">ATP-binding</keyword>
<name>A0A2W4RKI7_9GAMM</name>
<evidence type="ECO:0000313" key="10">
    <source>
        <dbReference type="EMBL" id="PZN80288.1"/>
    </source>
</evidence>
<evidence type="ECO:0000313" key="11">
    <source>
        <dbReference type="Proteomes" id="UP000249396"/>
    </source>
</evidence>
<dbReference type="EMBL" id="QJPH01000286">
    <property type="protein sequence ID" value="PZN80288.1"/>
    <property type="molecule type" value="Genomic_DNA"/>
</dbReference>
<dbReference type="Gene3D" id="3.30.420.40">
    <property type="match status" value="2"/>
</dbReference>
<dbReference type="Gene3D" id="3.90.640.10">
    <property type="entry name" value="Actin, Chain A, domain 4"/>
    <property type="match status" value="1"/>
</dbReference>
<dbReference type="FunFam" id="3.90.640.10:FF:000003">
    <property type="entry name" value="Molecular chaperone DnaK"/>
    <property type="match status" value="1"/>
</dbReference>
<dbReference type="SUPFAM" id="SSF100920">
    <property type="entry name" value="Heat shock protein 70kD (HSP70), peptide-binding domain"/>
    <property type="match status" value="1"/>
</dbReference>
<proteinExistence type="evidence at transcript level"/>
<dbReference type="NCBIfam" id="TIGR02350">
    <property type="entry name" value="prok_dnaK"/>
    <property type="match status" value="1"/>
</dbReference>
<evidence type="ECO:0000256" key="6">
    <source>
        <dbReference type="ARBA" id="ARBA00023016"/>
    </source>
</evidence>
<dbReference type="HAMAP" id="MF_00332">
    <property type="entry name" value="DnaK"/>
    <property type="match status" value="1"/>
</dbReference>
<dbReference type="GO" id="GO:0140662">
    <property type="term" value="F:ATP-dependent protein folding chaperone"/>
    <property type="evidence" value="ECO:0007669"/>
    <property type="project" value="InterPro"/>
</dbReference>
<evidence type="ECO:0000256" key="5">
    <source>
        <dbReference type="ARBA" id="ARBA00022840"/>
    </source>
</evidence>
<evidence type="ECO:0000256" key="9">
    <source>
        <dbReference type="RuleBase" id="RU003322"/>
    </source>
</evidence>
<evidence type="ECO:0000256" key="8">
    <source>
        <dbReference type="HAMAP-Rule" id="MF_00332"/>
    </source>
</evidence>
<dbReference type="CDD" id="cd10234">
    <property type="entry name" value="ASKHA_NBD_HSP70_DnaK-like"/>
    <property type="match status" value="1"/>
</dbReference>
<keyword evidence="6 8" id="KW-0346">Stress response</keyword>
<dbReference type="SUPFAM" id="SSF53067">
    <property type="entry name" value="Actin-like ATPase domain"/>
    <property type="match status" value="2"/>
</dbReference>
<feature type="modified residue" description="Phosphothreonine; by autocatalysis" evidence="8">
    <location>
        <position position="196"/>
    </location>
</feature>
<dbReference type="PRINTS" id="PR00301">
    <property type="entry name" value="HEATSHOCK70"/>
</dbReference>
<dbReference type="InterPro" id="IPR018181">
    <property type="entry name" value="Heat_shock_70_CS"/>
</dbReference>
<keyword evidence="4 8" id="KW-0547">Nucleotide-binding</keyword>
<dbReference type="AlphaFoldDB" id="A0A2W4RKI7"/>
<dbReference type="Proteomes" id="UP000249396">
    <property type="component" value="Unassembled WGS sequence"/>
</dbReference>
<comment type="function">
    <text evidence="8">Acts as a chaperone.</text>
</comment>
<dbReference type="InterPro" id="IPR029048">
    <property type="entry name" value="HSP70_C_sf"/>
</dbReference>
<reference evidence="10 11" key="1">
    <citation type="journal article" date="2018" name="Aquat. Microb. Ecol.">
        <title>Gammaproteobacterial methanotrophs dominate.</title>
        <authorList>
            <person name="Rissanen A.J."/>
            <person name="Saarenheimo J."/>
            <person name="Tiirola M."/>
            <person name="Peura S."/>
            <person name="Aalto S.L."/>
            <person name="Karvinen A."/>
            <person name="Nykanen H."/>
        </authorList>
    </citation>
    <scope>NUCLEOTIDE SEQUENCE [LARGE SCALE GENOMIC DNA]</scope>
    <source>
        <strain evidence="10">AMbin10</strain>
    </source>
</reference>
<comment type="induction">
    <text evidence="8">By stress conditions e.g. heat shock.</text>
</comment>
<comment type="caution">
    <text evidence="10">The sequence shown here is derived from an EMBL/GenBank/DDBJ whole genome shotgun (WGS) entry which is preliminary data.</text>
</comment>
<evidence type="ECO:0000256" key="2">
    <source>
        <dbReference type="ARBA" id="ARBA00014415"/>
    </source>
</evidence>
<dbReference type="Gene3D" id="1.20.1270.10">
    <property type="match status" value="1"/>
</dbReference>
<dbReference type="PROSITE" id="PS00297">
    <property type="entry name" value="HSP70_1"/>
    <property type="match status" value="1"/>
</dbReference>
<evidence type="ECO:0000256" key="1">
    <source>
        <dbReference type="ARBA" id="ARBA00007381"/>
    </source>
</evidence>
<accession>A0A2W4RKI7</accession>
<dbReference type="Pfam" id="PF00012">
    <property type="entry name" value="HSP70"/>
    <property type="match status" value="1"/>
</dbReference>
<evidence type="ECO:0000256" key="7">
    <source>
        <dbReference type="ARBA" id="ARBA00023186"/>
    </source>
</evidence>
<keyword evidence="3 8" id="KW-0597">Phosphoprotein</keyword>
<dbReference type="InterPro" id="IPR043129">
    <property type="entry name" value="ATPase_NBD"/>
</dbReference>
<dbReference type="FunFam" id="3.30.420.40:FF:000004">
    <property type="entry name" value="Molecular chaperone DnaK"/>
    <property type="match status" value="1"/>
</dbReference>
<dbReference type="PROSITE" id="PS01036">
    <property type="entry name" value="HSP70_3"/>
    <property type="match status" value="1"/>
</dbReference>
<dbReference type="InterPro" id="IPR029047">
    <property type="entry name" value="HSP70_peptide-bd_sf"/>
</dbReference>
<dbReference type="PROSITE" id="PS00329">
    <property type="entry name" value="HSP70_2"/>
    <property type="match status" value="1"/>
</dbReference>
<sequence length="596" mass="64169">MSKTIGIDLGTTNSCMAVFVCGGPIIIPNAQGGHTTPSVVAFTQEGQRFVGAPAKQQQLSNPQRTISSIKRFMGRQWDEVSEEMAIVAYTVEKGDGGDVKISVEGTKYAPEELSAMILQKLKADAEAYLGESVTEAVITVPAYFNDAQRKATKDAGRIAGFNVLRVINEPTAASLAYGLDMTDDQTILVFDLGGGTFDVSILGLGSGLFEVKATNGDNHLGGDNFDKSIVDWLLGEFKRDQGIDLSADPTALLRVYSAAEQAKIELSTVFSVRVDLPFIAATPAGPKHLSLELTRGKLNEISAPLIARTVEPIRQALADAGIDASDIDHVVLVGGMTRMPLVQDKVKELIGKEPHRDIDPDEVVAMGAAIQAGILLGEFKDILLLDVTSLSLGIETKGGVFTRLIERNTSIPTRKTQTFTTAEDNQDSVEIHVLQGESEMATFNKTLGIFRLVGIPPARRGLIEIDVTFDIDANGIIHVTAEDIVTGNERQIRIEGGSGLAENEIERMVKSAEEYAGAAHGLRALADARNHAEVLAGEIELSLDAYYSQIKDSEALAIMERIAELRDAIEGLNAYEIRRLTAVLVESAQVLRLGEE</sequence>
<dbReference type="Gene3D" id="2.60.34.10">
    <property type="entry name" value="Substrate Binding Domain Of DNAk, Chain A, domain 1"/>
    <property type="match status" value="1"/>
</dbReference>
<dbReference type="InterPro" id="IPR012725">
    <property type="entry name" value="Chaperone_DnaK"/>
</dbReference>
<dbReference type="NCBIfam" id="NF001413">
    <property type="entry name" value="PRK00290.1"/>
    <property type="match status" value="1"/>
</dbReference>
<dbReference type="GO" id="GO:0051082">
    <property type="term" value="F:unfolded protein binding"/>
    <property type="evidence" value="ECO:0007669"/>
    <property type="project" value="InterPro"/>
</dbReference>
<dbReference type="PANTHER" id="PTHR19375">
    <property type="entry name" value="HEAT SHOCK PROTEIN 70KDA"/>
    <property type="match status" value="1"/>
</dbReference>
<dbReference type="InterPro" id="IPR013126">
    <property type="entry name" value="Hsp_70_fam"/>
</dbReference>
<dbReference type="FunFam" id="2.60.34.10:FF:000012">
    <property type="entry name" value="Heat shock 70 kDa protein"/>
    <property type="match status" value="1"/>
</dbReference>
<organism evidence="10 11">
    <name type="scientific">Candidatus Methylumidiphilus alinenensis</name>
    <dbReference type="NCBI Taxonomy" id="2202197"/>
    <lineage>
        <taxon>Bacteria</taxon>
        <taxon>Pseudomonadati</taxon>
        <taxon>Pseudomonadota</taxon>
        <taxon>Gammaproteobacteria</taxon>
        <taxon>Methylococcales</taxon>
        <taxon>Candidatus Methylumidiphilus</taxon>
    </lineage>
</organism>
<keyword evidence="7 8" id="KW-0143">Chaperone</keyword>